<dbReference type="SUPFAM" id="SSF47203">
    <property type="entry name" value="Acyl-CoA dehydrogenase C-terminal domain-like"/>
    <property type="match status" value="1"/>
</dbReference>
<gene>
    <name evidence="9" type="primary">acd</name>
    <name evidence="9" type="ordered locus">SL003B_2872</name>
</gene>
<comment type="similarity">
    <text evidence="2 5">Belongs to the acyl-CoA dehydrogenase family.</text>
</comment>
<evidence type="ECO:0000256" key="3">
    <source>
        <dbReference type="ARBA" id="ARBA00022630"/>
    </source>
</evidence>
<accession>F2J6C1</accession>
<dbReference type="InterPro" id="IPR009100">
    <property type="entry name" value="AcylCoA_DH/oxidase_NM_dom_sf"/>
</dbReference>
<dbReference type="GO" id="GO:0016627">
    <property type="term" value="F:oxidoreductase activity, acting on the CH-CH group of donors"/>
    <property type="evidence" value="ECO:0007669"/>
    <property type="project" value="InterPro"/>
</dbReference>
<dbReference type="InterPro" id="IPR037069">
    <property type="entry name" value="AcylCoA_DH/ox_N_sf"/>
</dbReference>
<sequence>MSFYALQADRTAAMLAATPGWRRLLALRPDLDDDTAAAILGEAARIAEGVVAPLNARADRVGCRIEAGRVRTPEGYADAYRQLGEGGWLAMDAPEAHGGQGLPVTLQAACQPLFERACIAFMMAAGSAHAAVQLLHEVADADTAAEWIPRLATGEWAATICISEPDAGSDVGRIRTRAARAGDGWTVTGEKIWISFGDHDMTPRIGHCLLARTGDAPGTRGLSLFLVPNTRVDGSANAITVQRIEEKLGLHGSPTCALAFEGAEAVLLGAEGRGLPQLFAMIEMMRLSTACQGLGVASGACDTARAYAAERRQGGDPAAPAVPILAHADVRRQILDMEARTEVLRLAILELATAMDLARCEPDPAVAADHAAFAAWMLPLAKNFGGETGFDVASRAIQVLGGAGYTREWPVEQALRDTRIVSIYEGTTGMQALDFLTRRLWRDEGRGLALFLARAHAEIAAAQPQQAEAATALADLLGRFERLSSEMMALRNDPRAGELASDGYLRAAWCALTGWMALRLAAPSLPTPLAGLSAWRLAGLAAEFEAHAARCRLPAALADAPFAAG</sequence>
<dbReference type="PANTHER" id="PTHR42803:SF1">
    <property type="entry name" value="BROAD-SPECIFICITY LINEAR ACYL-COA DEHYDROGENASE FADE5"/>
    <property type="match status" value="1"/>
</dbReference>
<evidence type="ECO:0000259" key="7">
    <source>
        <dbReference type="Pfam" id="PF02770"/>
    </source>
</evidence>
<dbReference type="SUPFAM" id="SSF56645">
    <property type="entry name" value="Acyl-CoA dehydrogenase NM domain-like"/>
    <property type="match status" value="1"/>
</dbReference>
<evidence type="ECO:0000313" key="9">
    <source>
        <dbReference type="EMBL" id="ADZ71295.1"/>
    </source>
</evidence>
<dbReference type="OrthoDB" id="7801364at2"/>
<reference evidence="9 10" key="1">
    <citation type="journal article" date="2011" name="J. Bacteriol.">
        <title>Complete genome sequence of Polymorphum gilvum SL003B-26A1T, a crude oil-degrading bacterium from oil-polluted saline soil.</title>
        <authorList>
            <person name="Li S.G."/>
            <person name="Tang Y.Q."/>
            <person name="Nie Y."/>
            <person name="Cai M."/>
            <person name="Wu X.L."/>
        </authorList>
    </citation>
    <scope>NUCLEOTIDE SEQUENCE [LARGE SCALE GENOMIC DNA]</scope>
    <source>
        <strain evidence="10">LMG 25793 / CGMCC 1.9160 / SL003B-26A1</strain>
    </source>
</reference>
<keyword evidence="3 5" id="KW-0285">Flavoprotein</keyword>
<evidence type="ECO:0000259" key="8">
    <source>
        <dbReference type="Pfam" id="PF02771"/>
    </source>
</evidence>
<organism evidence="9 10">
    <name type="scientific">Polymorphum gilvum (strain LMG 25793 / CGMCC 1.9160 / SL003B-26A1)</name>
    <dbReference type="NCBI Taxonomy" id="991905"/>
    <lineage>
        <taxon>Bacteria</taxon>
        <taxon>Pseudomonadati</taxon>
        <taxon>Pseudomonadota</taxon>
        <taxon>Alphaproteobacteria</taxon>
        <taxon>Rhodobacterales</taxon>
        <taxon>Paracoccaceae</taxon>
        <taxon>Polymorphum</taxon>
    </lineage>
</organism>
<keyword evidence="4 5" id="KW-0274">FAD</keyword>
<evidence type="ECO:0000256" key="1">
    <source>
        <dbReference type="ARBA" id="ARBA00001974"/>
    </source>
</evidence>
<dbReference type="GO" id="GO:0050660">
    <property type="term" value="F:flavin adenine dinucleotide binding"/>
    <property type="evidence" value="ECO:0007669"/>
    <property type="project" value="InterPro"/>
</dbReference>
<dbReference type="PATRIC" id="fig|991905.3.peg.2946"/>
<dbReference type="InterPro" id="IPR006091">
    <property type="entry name" value="Acyl-CoA_Oxase/DH_mid-dom"/>
</dbReference>
<evidence type="ECO:0000256" key="2">
    <source>
        <dbReference type="ARBA" id="ARBA00009347"/>
    </source>
</evidence>
<evidence type="ECO:0000259" key="6">
    <source>
        <dbReference type="Pfam" id="PF00441"/>
    </source>
</evidence>
<dbReference type="RefSeq" id="WP_013653608.1">
    <property type="nucleotide sequence ID" value="NC_015259.1"/>
</dbReference>
<dbReference type="PANTHER" id="PTHR42803">
    <property type="entry name" value="ACYL-COA DEHYDROGENASE"/>
    <property type="match status" value="1"/>
</dbReference>
<dbReference type="InterPro" id="IPR052166">
    <property type="entry name" value="Diverse_Acyl-CoA_DH"/>
</dbReference>
<dbReference type="Gene3D" id="1.20.140.10">
    <property type="entry name" value="Butyryl-CoA Dehydrogenase, subunit A, domain 3"/>
    <property type="match status" value="1"/>
</dbReference>
<dbReference type="Pfam" id="PF00441">
    <property type="entry name" value="Acyl-CoA_dh_1"/>
    <property type="match status" value="1"/>
</dbReference>
<evidence type="ECO:0000313" key="10">
    <source>
        <dbReference type="Proteomes" id="UP000008130"/>
    </source>
</evidence>
<dbReference type="Proteomes" id="UP000008130">
    <property type="component" value="Chromosome"/>
</dbReference>
<dbReference type="InterPro" id="IPR046373">
    <property type="entry name" value="Acyl-CoA_Oxase/DH_mid-dom_sf"/>
</dbReference>
<dbReference type="InterPro" id="IPR009075">
    <property type="entry name" value="AcylCo_DH/oxidase_C"/>
</dbReference>
<dbReference type="EMBL" id="CP002568">
    <property type="protein sequence ID" value="ADZ71295.1"/>
    <property type="molecule type" value="Genomic_DNA"/>
</dbReference>
<evidence type="ECO:0000256" key="4">
    <source>
        <dbReference type="ARBA" id="ARBA00022827"/>
    </source>
</evidence>
<dbReference type="eggNOG" id="COG1960">
    <property type="taxonomic scope" value="Bacteria"/>
</dbReference>
<dbReference type="HOGENOM" id="CLU_018204_12_2_5"/>
<dbReference type="STRING" id="991905.SL003B_2872"/>
<evidence type="ECO:0000256" key="5">
    <source>
        <dbReference type="RuleBase" id="RU362125"/>
    </source>
</evidence>
<dbReference type="Pfam" id="PF02771">
    <property type="entry name" value="Acyl-CoA_dh_N"/>
    <property type="match status" value="1"/>
</dbReference>
<proteinExistence type="inferred from homology"/>
<comment type="cofactor">
    <cofactor evidence="1 5">
        <name>FAD</name>
        <dbReference type="ChEBI" id="CHEBI:57692"/>
    </cofactor>
</comment>
<dbReference type="AlphaFoldDB" id="F2J6C1"/>
<dbReference type="GO" id="GO:0005886">
    <property type="term" value="C:plasma membrane"/>
    <property type="evidence" value="ECO:0007669"/>
    <property type="project" value="TreeGrafter"/>
</dbReference>
<feature type="domain" description="Acyl-CoA dehydrogenase/oxidase N-terminal" evidence="8">
    <location>
        <begin position="37"/>
        <end position="155"/>
    </location>
</feature>
<keyword evidence="10" id="KW-1185">Reference proteome</keyword>
<dbReference type="KEGG" id="pgv:SL003B_2872"/>
<feature type="domain" description="Acyl-CoA oxidase/dehydrogenase middle" evidence="7">
    <location>
        <begin position="160"/>
        <end position="261"/>
    </location>
</feature>
<protein>
    <submittedName>
        <fullName evidence="9">Acyl-CoA dehydrogenase</fullName>
    </submittedName>
</protein>
<keyword evidence="5" id="KW-0560">Oxidoreductase</keyword>
<dbReference type="Pfam" id="PF02770">
    <property type="entry name" value="Acyl-CoA_dh_M"/>
    <property type="match status" value="1"/>
</dbReference>
<dbReference type="InterPro" id="IPR036250">
    <property type="entry name" value="AcylCo_DH-like_C"/>
</dbReference>
<feature type="domain" description="Acyl-CoA dehydrogenase/oxidase C-terminal" evidence="6">
    <location>
        <begin position="272"/>
        <end position="433"/>
    </location>
</feature>
<dbReference type="Gene3D" id="2.40.110.10">
    <property type="entry name" value="Butyryl-CoA Dehydrogenase, subunit A, domain 2"/>
    <property type="match status" value="1"/>
</dbReference>
<name>F2J6C1_POLGS</name>
<dbReference type="Gene3D" id="1.10.540.10">
    <property type="entry name" value="Acyl-CoA dehydrogenase/oxidase, N-terminal domain"/>
    <property type="match status" value="1"/>
</dbReference>
<dbReference type="InterPro" id="IPR013786">
    <property type="entry name" value="AcylCoA_DH/ox_N"/>
</dbReference>